<dbReference type="AlphaFoldDB" id="A0A8J2IRH9"/>
<gene>
    <name evidence="2" type="ORF">FEQUK3_LOCUS5156</name>
</gene>
<evidence type="ECO:0000259" key="1">
    <source>
        <dbReference type="Pfam" id="PF13472"/>
    </source>
</evidence>
<dbReference type="EMBL" id="CAJSTJ010000129">
    <property type="protein sequence ID" value="CAG7559480.1"/>
    <property type="molecule type" value="Genomic_DNA"/>
</dbReference>
<reference evidence="2" key="1">
    <citation type="submission" date="2021-05" db="EMBL/GenBank/DDBJ databases">
        <authorList>
            <person name="Khan N."/>
        </authorList>
    </citation>
    <scope>NUCLEOTIDE SEQUENCE</scope>
</reference>
<organism evidence="2 3">
    <name type="scientific">Fusarium equiseti</name>
    <name type="common">Fusarium scirpi</name>
    <dbReference type="NCBI Taxonomy" id="61235"/>
    <lineage>
        <taxon>Eukaryota</taxon>
        <taxon>Fungi</taxon>
        <taxon>Dikarya</taxon>
        <taxon>Ascomycota</taxon>
        <taxon>Pezizomycotina</taxon>
        <taxon>Sordariomycetes</taxon>
        <taxon>Hypocreomycetidae</taxon>
        <taxon>Hypocreales</taxon>
        <taxon>Nectriaceae</taxon>
        <taxon>Fusarium</taxon>
        <taxon>Fusarium incarnatum-equiseti species complex</taxon>
    </lineage>
</organism>
<proteinExistence type="predicted"/>
<comment type="caution">
    <text evidence="2">The sequence shown here is derived from an EMBL/GenBank/DDBJ whole genome shotgun (WGS) entry which is preliminary data.</text>
</comment>
<feature type="domain" description="SGNH hydrolase-type esterase" evidence="1">
    <location>
        <begin position="483"/>
        <end position="669"/>
    </location>
</feature>
<dbReference type="InterPro" id="IPR053140">
    <property type="entry name" value="GDSL_Rv0518-like"/>
</dbReference>
<dbReference type="Proteomes" id="UP000693738">
    <property type="component" value="Unassembled WGS sequence"/>
</dbReference>
<evidence type="ECO:0000313" key="2">
    <source>
        <dbReference type="EMBL" id="CAG7559480.1"/>
    </source>
</evidence>
<protein>
    <recommendedName>
        <fullName evidence="1">SGNH hydrolase-type esterase domain-containing protein</fullName>
    </recommendedName>
</protein>
<name>A0A8J2IRH9_FUSEQ</name>
<dbReference type="Pfam" id="PF13472">
    <property type="entry name" value="Lipase_GDSL_2"/>
    <property type="match status" value="1"/>
</dbReference>
<sequence>MRADRRYHHLDTDDLFMDRVSRYDDKKKRKYEKSKSKSKATIYGKSIWDHASENAMSRDVWLQLSIVAKDCDIKHAIQLYRNWNGFSDLNLLCICHYLPVSDWTAWGMDCLMQQLQQLGFFPYFTDFEAQSRTHHNYVGGRSTQRRAHDMIQARNIIVENMKRNDPVTRRFIQYPLMRAGEVLVMPHVLPRAESFAAKHPDARSTLLRLWSAPHYYSLMDFKFVPKDMPGSEFSMHHSTELRLNILKKKFWDKVMNRGDLILIMGEDEEDLFKFCAKALLVACLAFTSSAAPQDKKHWVGTWASMPQEVEPHNLAPAPFGGPDLAAQFLNTTLRQTFRTSIATDRIRIRFSNVFGKTPLPITAASIALPVNGKAGVGEIDTKTLKSLKFKGKKSVSVPAGEIVYSDPINFKLKPLSNLALSVYTEKGQAGAIITGHPGSRTTSWMQKGNHVNAASVSEGSTKHWYFANGVDSWAPQDHFAVVLLGDSITDGRGSTDDTNDRWSDALAEHLQASGMKNVAVNNMAAGGNAILQGGLGPPLLQRYKRDALEQPGAKFVVIFEGVNDIGPSATDASTQQKIKTGLMAAYKQIAGDIKKAGMTSIGATITQMLGNQYYAPDREVTRVAINEFILNNGTFDHTVDFASLIGEGDKLLAKFDSGDGLHPNPAAYKEMGTKFPIKYFKK</sequence>
<dbReference type="CDD" id="cd01830">
    <property type="entry name" value="XynE_like"/>
    <property type="match status" value="1"/>
</dbReference>
<accession>A0A8J2IRH9</accession>
<dbReference type="PANTHER" id="PTHR43784:SF2">
    <property type="entry name" value="GDSL-LIKE LIPASE_ACYLHYDROLASE, PUTATIVE (AFU_ORTHOLOGUE AFUA_2G00820)-RELATED"/>
    <property type="match status" value="1"/>
</dbReference>
<dbReference type="PANTHER" id="PTHR43784">
    <property type="entry name" value="GDSL-LIKE LIPASE/ACYLHYDROLASE, PUTATIVE (AFU_ORTHOLOGUE AFUA_2G00820)-RELATED"/>
    <property type="match status" value="1"/>
</dbReference>
<evidence type="ECO:0000313" key="3">
    <source>
        <dbReference type="Proteomes" id="UP000693738"/>
    </source>
</evidence>
<dbReference type="InterPro" id="IPR013830">
    <property type="entry name" value="SGNH_hydro"/>
</dbReference>